<evidence type="ECO:0000256" key="5">
    <source>
        <dbReference type="ARBA" id="ARBA00022989"/>
    </source>
</evidence>
<keyword evidence="4 7" id="KW-0812">Transmembrane</keyword>
<evidence type="ECO:0000313" key="8">
    <source>
        <dbReference type="EMBL" id="EJF92268.1"/>
    </source>
</evidence>
<dbReference type="CDD" id="cd01127">
    <property type="entry name" value="TrwB_TraG_TraD_VirD4"/>
    <property type="match status" value="1"/>
</dbReference>
<feature type="transmembrane region" description="Helical" evidence="7">
    <location>
        <begin position="51"/>
        <end position="68"/>
    </location>
</feature>
<comment type="similarity">
    <text evidence="2">Belongs to the VirD4/TraG family.</text>
</comment>
<dbReference type="EMBL" id="AIMD01000055">
    <property type="protein sequence ID" value="EJF92268.1"/>
    <property type="molecule type" value="Genomic_DNA"/>
</dbReference>
<keyword evidence="6 7" id="KW-0472">Membrane</keyword>
<keyword evidence="9" id="KW-1185">Reference proteome</keyword>
<dbReference type="NCBIfam" id="NF010394">
    <property type="entry name" value="PRK13822.1"/>
    <property type="match status" value="1"/>
</dbReference>
<accession>A0A9P2W1M4</accession>
<organism evidence="8 9">
    <name type="scientific">Bartonella taylorii 8TBB</name>
    <dbReference type="NCBI Taxonomy" id="1094560"/>
    <lineage>
        <taxon>Bacteria</taxon>
        <taxon>Pseudomonadati</taxon>
        <taxon>Pseudomonadota</taxon>
        <taxon>Alphaproteobacteria</taxon>
        <taxon>Hyphomicrobiales</taxon>
        <taxon>Bartonellaceae</taxon>
        <taxon>Bartonella</taxon>
    </lineage>
</organism>
<evidence type="ECO:0000256" key="6">
    <source>
        <dbReference type="ARBA" id="ARBA00023136"/>
    </source>
</evidence>
<name>A0A9P2W1M4_BARTA</name>
<evidence type="ECO:0000256" key="3">
    <source>
        <dbReference type="ARBA" id="ARBA00022475"/>
    </source>
</evidence>
<dbReference type="RefSeq" id="WP_004861332.1">
    <property type="nucleotide sequence ID" value="NZ_JH725055.1"/>
</dbReference>
<dbReference type="InterPro" id="IPR014135">
    <property type="entry name" value="Ti-typ_conjug_TS_TraG-like"/>
</dbReference>
<feature type="transmembrane region" description="Helical" evidence="7">
    <location>
        <begin position="77"/>
        <end position="94"/>
    </location>
</feature>
<dbReference type="Proteomes" id="UP000002648">
    <property type="component" value="Unassembled WGS sequence"/>
</dbReference>
<evidence type="ECO:0000256" key="2">
    <source>
        <dbReference type="ARBA" id="ARBA00008806"/>
    </source>
</evidence>
<comment type="subcellular location">
    <subcellularLocation>
        <location evidence="1">Cell membrane</location>
        <topology evidence="1">Multi-pass membrane protein</topology>
    </subcellularLocation>
</comment>
<protein>
    <submittedName>
        <fullName evidence="8">Ti-type conjugative transfer system protein TraG</fullName>
    </submittedName>
</protein>
<dbReference type="PANTHER" id="PTHR37937">
    <property type="entry name" value="CONJUGATIVE TRANSFER: DNA TRANSPORT"/>
    <property type="match status" value="1"/>
</dbReference>
<dbReference type="SUPFAM" id="SSF52540">
    <property type="entry name" value="P-loop containing nucleoside triphosphate hydrolases"/>
    <property type="match status" value="1"/>
</dbReference>
<dbReference type="NCBIfam" id="TIGR02767">
    <property type="entry name" value="TraG-Ti"/>
    <property type="match status" value="1"/>
</dbReference>
<evidence type="ECO:0000256" key="1">
    <source>
        <dbReference type="ARBA" id="ARBA00004651"/>
    </source>
</evidence>
<dbReference type="GO" id="GO:0005886">
    <property type="term" value="C:plasma membrane"/>
    <property type="evidence" value="ECO:0007669"/>
    <property type="project" value="UniProtKB-SubCell"/>
</dbReference>
<feature type="transmembrane region" description="Helical" evidence="7">
    <location>
        <begin position="121"/>
        <end position="141"/>
    </location>
</feature>
<dbReference type="OrthoDB" id="9759295at2"/>
<dbReference type="Gene3D" id="3.40.50.300">
    <property type="entry name" value="P-loop containing nucleotide triphosphate hydrolases"/>
    <property type="match status" value="1"/>
</dbReference>
<keyword evidence="5 7" id="KW-1133">Transmembrane helix</keyword>
<comment type="caution">
    <text evidence="8">The sequence shown here is derived from an EMBL/GenBank/DDBJ whole genome shotgun (WGS) entry which is preliminary data.</text>
</comment>
<dbReference type="AlphaFoldDB" id="A0A9P2W1M4"/>
<dbReference type="PANTHER" id="PTHR37937:SF1">
    <property type="entry name" value="CONJUGATIVE TRANSFER: DNA TRANSPORT"/>
    <property type="match status" value="1"/>
</dbReference>
<dbReference type="Pfam" id="PF02534">
    <property type="entry name" value="T4SS-DNA_transf"/>
    <property type="match status" value="1"/>
</dbReference>
<dbReference type="InterPro" id="IPR051539">
    <property type="entry name" value="T4SS-coupling_protein"/>
</dbReference>
<feature type="transmembrane region" description="Helical" evidence="7">
    <location>
        <begin position="12"/>
        <end position="31"/>
    </location>
</feature>
<proteinExistence type="inferred from homology"/>
<sequence>MINKLDKKQIIFLILPFIFSIIVAFLVNITINNITENGTAPDAYWFVRSKPLDILILIALSCSSFILLQKRHIRKNITLSSIIIFALFATYYSANEYIRLSPYIGQNNMTWNDVFPYFDRMVLGGVIVGIVILGLTMKLSLPKASPFKNSKNMIFGGIKWMSMKKLEEIFPGDGEVVIGERYRVDEDIVKDVAFNPQDKTTWGKGGSQPLLTYKLDFDSTHMLFFAGSGGYKTTSNVIPTCLKYSGPMVVFDPSTEIAPIVKEARQRKNKNSVYILDPHGSSTQTFNPLDWLLNENIPLYEREAGLVEIARLLLSENYRSTSTDQFFTSHAHNLLTGLLAHVVFSDEYTLKEKNLKTLHTIMSMPEPSVIGKLRLLQSSSPSQFIRETLGVFTNMAEQTFSGVYATASKDLQWLSLSNYANLISGDDFKTTDITKGNIDVFLNIPSKILKSYPGIGRILVGSFLKAMETADGVYAKRVLFVLDEIDLLGYMNILEEARDRGRKYGISLMLFYQAVGQLENHFGPAGAKSWFESCAFISYAAIKDTKTAESISRACGQMTIEVKNSSKQLGAFHTRGSENINTQHRPLIYPHEITREMRKDEQIILVQGCQPIRCGRAIYFRRKDLTALTNKNRFARK</sequence>
<evidence type="ECO:0000256" key="7">
    <source>
        <dbReference type="SAM" id="Phobius"/>
    </source>
</evidence>
<keyword evidence="3" id="KW-1003">Cell membrane</keyword>
<reference evidence="8 9" key="1">
    <citation type="submission" date="2012-03" db="EMBL/GenBank/DDBJ databases">
        <title>The Genome Sequence of Bartonella taylorii 8TBB.</title>
        <authorList>
            <consortium name="The Broad Institute Genome Sequencing Platform"/>
            <consortium name="The Broad Institute Genome Sequencing Center for Infectious Disease"/>
            <person name="Feldgarden M."/>
            <person name="Kirby J."/>
            <person name="Kosoy M."/>
            <person name="Birtles R."/>
            <person name="Probert W.S."/>
            <person name="Chiaraviglio L."/>
            <person name="Young S.K."/>
            <person name="Zeng Q."/>
            <person name="Gargeya S."/>
            <person name="Fitzgerald M."/>
            <person name="Haas B."/>
            <person name="Abouelleil A."/>
            <person name="Alvarado L."/>
            <person name="Arachchi H.M."/>
            <person name="Berlin A."/>
            <person name="Chapman S.B."/>
            <person name="Gearin G."/>
            <person name="Goldberg J."/>
            <person name="Griggs A."/>
            <person name="Gujja S."/>
            <person name="Hansen M."/>
            <person name="Heiman D."/>
            <person name="Howarth C."/>
            <person name="Larimer J."/>
            <person name="Lui A."/>
            <person name="MacDonald P.J.P."/>
            <person name="McCowen C."/>
            <person name="Montmayeur A."/>
            <person name="Murphy C."/>
            <person name="Neiman D."/>
            <person name="Pearson M."/>
            <person name="Priest M."/>
            <person name="Roberts A."/>
            <person name="Saif S."/>
            <person name="Shea T."/>
            <person name="Sisk P."/>
            <person name="Stolte C."/>
            <person name="Sykes S."/>
            <person name="Wortman J."/>
            <person name="Nusbaum C."/>
            <person name="Birren B."/>
        </authorList>
    </citation>
    <scope>NUCLEOTIDE SEQUENCE [LARGE SCALE GENOMIC DNA]</scope>
    <source>
        <strain evidence="8 9">8TBB</strain>
    </source>
</reference>
<dbReference type="InterPro" id="IPR027417">
    <property type="entry name" value="P-loop_NTPase"/>
</dbReference>
<dbReference type="InterPro" id="IPR003688">
    <property type="entry name" value="TraG/VirD4"/>
</dbReference>
<evidence type="ECO:0000313" key="9">
    <source>
        <dbReference type="Proteomes" id="UP000002648"/>
    </source>
</evidence>
<evidence type="ECO:0000256" key="4">
    <source>
        <dbReference type="ARBA" id="ARBA00022692"/>
    </source>
</evidence>
<gene>
    <name evidence="8" type="ORF">ME9_01670</name>
</gene>